<evidence type="ECO:0000256" key="1">
    <source>
        <dbReference type="ARBA" id="ARBA00000188"/>
    </source>
</evidence>
<comment type="caution">
    <text evidence="7">Lacks conserved residue(s) required for the propagation of feature annotation.</text>
</comment>
<dbReference type="GO" id="GO:0008446">
    <property type="term" value="F:GDP-mannose 4,6-dehydratase activity"/>
    <property type="evidence" value="ECO:0007669"/>
    <property type="project" value="UniProtKB-UniRule"/>
</dbReference>
<dbReference type="PANTHER" id="PTHR43715">
    <property type="entry name" value="GDP-MANNOSE 4,6-DEHYDRATASE"/>
    <property type="match status" value="1"/>
</dbReference>
<evidence type="ECO:0000256" key="4">
    <source>
        <dbReference type="ARBA" id="ARBA00011989"/>
    </source>
</evidence>
<dbReference type="KEGG" id="pdq:CL55_00003100"/>
<dbReference type="EMBL" id="CP007501">
    <property type="protein sequence ID" value="AKD24643.1"/>
    <property type="molecule type" value="Genomic_DNA"/>
</dbReference>
<dbReference type="AlphaFoldDB" id="A0A0E3V0J5"/>
<dbReference type="SUPFAM" id="SSF51735">
    <property type="entry name" value="NAD(P)-binding Rossmann-fold domains"/>
    <property type="match status" value="1"/>
</dbReference>
<dbReference type="HAMAP" id="MF_00955">
    <property type="entry name" value="GDP_Man_dehydratase"/>
    <property type="match status" value="1"/>
</dbReference>
<feature type="domain" description="NAD(P)-binding" evidence="8">
    <location>
        <begin position="16"/>
        <end position="356"/>
    </location>
</feature>
<dbReference type="EC" id="4.2.1.47" evidence="4 7"/>
<evidence type="ECO:0000313" key="10">
    <source>
        <dbReference type="Proteomes" id="UP000061135"/>
    </source>
</evidence>
<evidence type="ECO:0000256" key="5">
    <source>
        <dbReference type="ARBA" id="ARBA00023239"/>
    </source>
</evidence>
<evidence type="ECO:0000313" key="9">
    <source>
        <dbReference type="EMBL" id="AKD24643.1"/>
    </source>
</evidence>
<evidence type="ECO:0000256" key="7">
    <source>
        <dbReference type="HAMAP-Rule" id="MF_00955"/>
    </source>
</evidence>
<dbReference type="GO" id="GO:0042351">
    <property type="term" value="P:'de novo' GDP-L-fucose biosynthetic process"/>
    <property type="evidence" value="ECO:0007669"/>
    <property type="project" value="TreeGrafter"/>
</dbReference>
<comment type="function">
    <text evidence="6 7">Catalyzes the conversion of GDP-D-mannose to GDP-4-dehydro-6-deoxy-D-mannose.</text>
</comment>
<evidence type="ECO:0000256" key="6">
    <source>
        <dbReference type="ARBA" id="ARBA00059383"/>
    </source>
</evidence>
<keyword evidence="5 7" id="KW-0456">Lyase</keyword>
<comment type="catalytic activity">
    <reaction evidence="1 7">
        <text>GDP-alpha-D-mannose = GDP-4-dehydro-alpha-D-rhamnose + H2O</text>
        <dbReference type="Rhea" id="RHEA:23820"/>
        <dbReference type="ChEBI" id="CHEBI:15377"/>
        <dbReference type="ChEBI" id="CHEBI:57527"/>
        <dbReference type="ChEBI" id="CHEBI:57964"/>
        <dbReference type="EC" id="4.2.1.47"/>
    </reaction>
</comment>
<protein>
    <recommendedName>
        <fullName evidence="4 7">GDP-mannose 4,6-dehydratase</fullName>
        <ecNumber evidence="4 7">4.2.1.47</ecNumber>
    </recommendedName>
    <alternativeName>
        <fullName evidence="7">GDP-D-mannose dehydratase</fullName>
    </alternativeName>
</protein>
<dbReference type="CDD" id="cd05260">
    <property type="entry name" value="GDP_MD_SDR_e"/>
    <property type="match status" value="1"/>
</dbReference>
<dbReference type="GO" id="GO:0070401">
    <property type="term" value="F:NADP+ binding"/>
    <property type="evidence" value="ECO:0007669"/>
    <property type="project" value="UniProtKB-UniRule"/>
</dbReference>
<dbReference type="PANTHER" id="PTHR43715:SF1">
    <property type="entry name" value="GDP-MANNOSE 4,6 DEHYDRATASE"/>
    <property type="match status" value="1"/>
</dbReference>
<dbReference type="FunFam" id="3.40.50.720:FF:000924">
    <property type="entry name" value="GDP-mannose 4,6 dehydratase"/>
    <property type="match status" value="1"/>
</dbReference>
<proteinExistence type="inferred from homology"/>
<comment type="similarity">
    <text evidence="3 7">Belongs to the NAD(P)-dependent epimerase/dehydratase family. GDP-mannose 4,6-dehydratase subfamily.</text>
</comment>
<keyword evidence="10" id="KW-1185">Reference proteome</keyword>
<evidence type="ECO:0000256" key="2">
    <source>
        <dbReference type="ARBA" id="ARBA00001937"/>
    </source>
</evidence>
<evidence type="ECO:0000259" key="8">
    <source>
        <dbReference type="Pfam" id="PF16363"/>
    </source>
</evidence>
<dbReference type="Gene3D" id="3.90.25.10">
    <property type="entry name" value="UDP-galactose 4-epimerase, domain 1"/>
    <property type="match status" value="1"/>
</dbReference>
<dbReference type="InterPro" id="IPR016040">
    <property type="entry name" value="NAD(P)-bd_dom"/>
</dbReference>
<sequence>MNIMKTDKTGVKKIALITGITGQDGSYLAEFLLNKGYTVHGIKRRASSFNTGRIDHLYQDPHVDHPDLILHYGDLTDTSNLVRIIQQSQPDEIYNLGAQSHVAVSFESPEYTADVDAIGPLRILEAIRILGLEKKTRFYQASTSELYGLVQETPQRETTPFYPRSPYAVAKMYAYWITVNYREAYGIYACNGILFNHESERRGETFVTRKVTRGLANIAQGLQKCLYMGNIDALRDWGHAKDYVRMQWLMMQQDKPEDYVIATGVQFTVREFIIRSARQLGLTLQFEGHLADEKAIVIAIEGEKVPAVKVGDVIVKIDPRYYRPAEVETLLGDPAKAKERLGWFPEISFDEMISEMVESDLQKARQHALLTKHGYLVSVSGEY</sequence>
<keyword evidence="7" id="KW-0521">NADP</keyword>
<dbReference type="Proteomes" id="UP000061135">
    <property type="component" value="Chromosome"/>
</dbReference>
<dbReference type="Pfam" id="PF16363">
    <property type="entry name" value="GDP_Man_Dehyd"/>
    <property type="match status" value="1"/>
</dbReference>
<dbReference type="STRING" id="1835254.CL55_00003100"/>
<dbReference type="Gene3D" id="3.40.50.720">
    <property type="entry name" value="NAD(P)-binding Rossmann-like Domain"/>
    <property type="match status" value="1"/>
</dbReference>
<dbReference type="InterPro" id="IPR006368">
    <property type="entry name" value="GDP_Man_deHydtase"/>
</dbReference>
<organism evidence="9 10">
    <name type="scientific">Polynucleobacter duraquae</name>
    <dbReference type="NCBI Taxonomy" id="1835254"/>
    <lineage>
        <taxon>Bacteria</taxon>
        <taxon>Pseudomonadati</taxon>
        <taxon>Pseudomonadota</taxon>
        <taxon>Betaproteobacteria</taxon>
        <taxon>Burkholderiales</taxon>
        <taxon>Burkholderiaceae</taxon>
        <taxon>Polynucleobacter</taxon>
    </lineage>
</organism>
<dbReference type="HOGENOM" id="CLU_007383_14_0_4"/>
<dbReference type="InterPro" id="IPR036291">
    <property type="entry name" value="NAD(P)-bd_dom_sf"/>
</dbReference>
<name>A0A0E3V0J5_9BURK</name>
<gene>
    <name evidence="7" type="primary">gmd</name>
    <name evidence="9" type="ORF">CL55_00003100</name>
</gene>
<dbReference type="PATRIC" id="fig|576611.7.peg.312"/>
<reference evidence="9 10" key="1">
    <citation type="submission" date="2014-03" db="EMBL/GenBank/DDBJ databases">
        <title>Genome of Polynucleobacter strain MWH-MoK4.</title>
        <authorList>
            <person name="Hahn M.W."/>
        </authorList>
    </citation>
    <scope>NUCLEOTIDE SEQUENCE [LARGE SCALE GENOMIC DNA]</scope>
    <source>
        <strain evidence="9 10">MWH-MoK4</strain>
    </source>
</reference>
<evidence type="ECO:0000256" key="3">
    <source>
        <dbReference type="ARBA" id="ARBA00009263"/>
    </source>
</evidence>
<dbReference type="NCBIfam" id="TIGR01472">
    <property type="entry name" value="gmd"/>
    <property type="match status" value="1"/>
</dbReference>
<accession>A0A0E3V0J5</accession>
<comment type="cofactor">
    <cofactor evidence="2 7">
        <name>NADP(+)</name>
        <dbReference type="ChEBI" id="CHEBI:58349"/>
    </cofactor>
</comment>